<dbReference type="Proteomes" id="UP001152747">
    <property type="component" value="Unassembled WGS sequence"/>
</dbReference>
<name>A0A9P1IV09_9PELO</name>
<dbReference type="EMBL" id="CANHGI010000004">
    <property type="protein sequence ID" value="CAI5449893.1"/>
    <property type="molecule type" value="Genomic_DNA"/>
</dbReference>
<feature type="signal peptide" evidence="2">
    <location>
        <begin position="1"/>
        <end position="18"/>
    </location>
</feature>
<evidence type="ECO:0000256" key="1">
    <source>
        <dbReference type="SAM" id="MobiDB-lite"/>
    </source>
</evidence>
<protein>
    <recommendedName>
        <fullName evidence="5">C6 domain-containing protein</fullName>
    </recommendedName>
</protein>
<dbReference type="AlphaFoldDB" id="A0A9P1IV09"/>
<keyword evidence="2" id="KW-0732">Signal</keyword>
<reference evidence="3" key="1">
    <citation type="submission" date="2022-11" db="EMBL/GenBank/DDBJ databases">
        <authorList>
            <person name="Kikuchi T."/>
        </authorList>
    </citation>
    <scope>NUCLEOTIDE SEQUENCE</scope>
    <source>
        <strain evidence="3">PS1010</strain>
    </source>
</reference>
<dbReference type="OrthoDB" id="5831460at2759"/>
<evidence type="ECO:0008006" key="5">
    <source>
        <dbReference type="Google" id="ProtNLM"/>
    </source>
</evidence>
<organism evidence="3 4">
    <name type="scientific">Caenorhabditis angaria</name>
    <dbReference type="NCBI Taxonomy" id="860376"/>
    <lineage>
        <taxon>Eukaryota</taxon>
        <taxon>Metazoa</taxon>
        <taxon>Ecdysozoa</taxon>
        <taxon>Nematoda</taxon>
        <taxon>Chromadorea</taxon>
        <taxon>Rhabditida</taxon>
        <taxon>Rhabditina</taxon>
        <taxon>Rhabditomorpha</taxon>
        <taxon>Rhabditoidea</taxon>
        <taxon>Rhabditidae</taxon>
        <taxon>Peloderinae</taxon>
        <taxon>Caenorhabditis</taxon>
    </lineage>
</organism>
<evidence type="ECO:0000313" key="3">
    <source>
        <dbReference type="EMBL" id="CAI5449893.1"/>
    </source>
</evidence>
<gene>
    <name evidence="3" type="ORF">CAMP_LOCUS12530</name>
</gene>
<proteinExistence type="predicted"/>
<evidence type="ECO:0000313" key="4">
    <source>
        <dbReference type="Proteomes" id="UP001152747"/>
    </source>
</evidence>
<feature type="compositionally biased region" description="Basic and acidic residues" evidence="1">
    <location>
        <begin position="54"/>
        <end position="67"/>
    </location>
</feature>
<feature type="chain" id="PRO_5040453901" description="C6 domain-containing protein" evidence="2">
    <location>
        <begin position="19"/>
        <end position="245"/>
    </location>
</feature>
<keyword evidence="4" id="KW-1185">Reference proteome</keyword>
<feature type="region of interest" description="Disordered" evidence="1">
    <location>
        <begin position="43"/>
        <end position="73"/>
    </location>
</feature>
<sequence>MLLKTILLISSLILCAKMSPQRNMDYQSHMKLFRSMARTYKVDQQPISNNGTSRTRELSETSKEERKSRAKTFGSSTLAIPEVSRENVNRNESVIQKEDSKIEGNSIFEQLNIPKPDICATCPNLWLNNTAEMQNICSNYDAVSTFFSMSLDKHSAKKVEDSSSHMECTRIVTCSQAHMLVKWKDSEICDVHAPTAGSDIDPNPNNTNGTIEKSVPNTFIYKCNGTHWSMHGFPLQSVICAVTTK</sequence>
<comment type="caution">
    <text evidence="3">The sequence shown here is derived from an EMBL/GenBank/DDBJ whole genome shotgun (WGS) entry which is preliminary data.</text>
</comment>
<evidence type="ECO:0000256" key="2">
    <source>
        <dbReference type="SAM" id="SignalP"/>
    </source>
</evidence>
<accession>A0A9P1IV09</accession>